<name>A0ABY9JSM6_9BACI</name>
<proteinExistence type="predicted"/>
<dbReference type="RefSeq" id="WP_226541200.1">
    <property type="nucleotide sequence ID" value="NZ_CP129013.1"/>
</dbReference>
<dbReference type="Proteomes" id="UP001197974">
    <property type="component" value="Chromosome"/>
</dbReference>
<evidence type="ECO:0000313" key="2">
    <source>
        <dbReference type="Proteomes" id="UP001197974"/>
    </source>
</evidence>
<gene>
    <name evidence="1" type="ORF">LC087_12800</name>
</gene>
<organism evidence="1 2">
    <name type="scientific">Bacillus carboniphilus</name>
    <dbReference type="NCBI Taxonomy" id="86663"/>
    <lineage>
        <taxon>Bacteria</taxon>
        <taxon>Bacillati</taxon>
        <taxon>Bacillota</taxon>
        <taxon>Bacilli</taxon>
        <taxon>Bacillales</taxon>
        <taxon>Bacillaceae</taxon>
        <taxon>Bacillus</taxon>
    </lineage>
</organism>
<keyword evidence="2" id="KW-1185">Reference proteome</keyword>
<sequence length="146" mass="17325">MSIYDDELIKDLLQSDLKKCFKKIEDPESFINLIEQNFEFSGSQIDWFKTDKHYCKESNNKSLLSDARLFIAELKEKYLNNNIPVMYIGDSLTEFGYQFEIKDIEKILVFFLDIPQHHYFIPLEGDWCLGISYENYLDFGFSLNKS</sequence>
<protein>
    <submittedName>
        <fullName evidence="1">Rhs-associated protein</fullName>
    </submittedName>
</protein>
<accession>A0ABY9JSM6</accession>
<evidence type="ECO:0000313" key="1">
    <source>
        <dbReference type="EMBL" id="WLR41738.1"/>
    </source>
</evidence>
<dbReference type="EMBL" id="CP129013">
    <property type="protein sequence ID" value="WLR41738.1"/>
    <property type="molecule type" value="Genomic_DNA"/>
</dbReference>
<reference evidence="1 2" key="1">
    <citation type="submission" date="2023-06" db="EMBL/GenBank/DDBJ databases">
        <title>Five Gram-positive bacteria isolated from mangrove sediments in Shenzhen, Guangdong, China.</title>
        <authorList>
            <person name="Yu S."/>
            <person name="Zheng W."/>
            <person name="Huang Y."/>
        </authorList>
    </citation>
    <scope>NUCLEOTIDE SEQUENCE [LARGE SCALE GENOMIC DNA]</scope>
    <source>
        <strain evidence="1 2">SaN35-3</strain>
    </source>
</reference>